<evidence type="ECO:0000256" key="1">
    <source>
        <dbReference type="SAM" id="Phobius"/>
    </source>
</evidence>
<keyword evidence="1" id="KW-1133">Transmembrane helix</keyword>
<proteinExistence type="predicted"/>
<reference evidence="2 3" key="1">
    <citation type="journal article" date="2003" name="Proc. Natl. Acad. Sci. U.S.A.">
        <title>The genome of Nanoarchaeum equitans: insights into early archaeal evolution and derived parasitism.</title>
        <authorList>
            <person name="Waters E."/>
            <person name="Hohn M.J."/>
            <person name="Ahel I."/>
            <person name="Graham D.E."/>
            <person name="Adams M.D."/>
            <person name="Barnstead M."/>
            <person name="Beeson K.Y."/>
            <person name="Bibbs L."/>
            <person name="Bolanos R."/>
            <person name="Keller M."/>
            <person name="Kretz K."/>
            <person name="Lin X."/>
            <person name="Mathur E."/>
            <person name="Ni J."/>
            <person name="Podar M."/>
            <person name="Richardson T."/>
            <person name="Sutton G.G."/>
            <person name="Simon M."/>
            <person name="Soll D."/>
            <person name="Stetter K.O."/>
            <person name="Short J.M."/>
            <person name="Noordewier M."/>
        </authorList>
    </citation>
    <scope>NUCLEOTIDE SEQUENCE [LARGE SCALE GENOMIC DNA]</scope>
    <source>
        <strain evidence="2 3">Kin4-M</strain>
    </source>
</reference>
<dbReference type="InterPro" id="IPR002749">
    <property type="entry name" value="DUF63"/>
</dbReference>
<dbReference type="KEGG" id="neq:NEQ352"/>
<evidence type="ECO:0000313" key="3">
    <source>
        <dbReference type="Proteomes" id="UP000000578"/>
    </source>
</evidence>
<dbReference type="EMBL" id="AE017199">
    <property type="protein sequence ID" value="AAR39201.1"/>
    <property type="molecule type" value="Genomic_DNA"/>
</dbReference>
<feature type="transmembrane region" description="Helical" evidence="1">
    <location>
        <begin position="58"/>
        <end position="77"/>
    </location>
</feature>
<organism evidence="2 3">
    <name type="scientific">Nanoarchaeum equitans (strain Kin4-M)</name>
    <dbReference type="NCBI Taxonomy" id="228908"/>
    <lineage>
        <taxon>Archaea</taxon>
        <taxon>Nanobdellota</taxon>
        <taxon>Candidatus Nanoarchaeia</taxon>
        <taxon>Nanoarchaeales</taxon>
        <taxon>Nanoarchaeaceae</taxon>
        <taxon>Nanoarchaeum</taxon>
    </lineage>
</organism>
<keyword evidence="3" id="KW-1185">Reference proteome</keyword>
<sequence length="209" mass="23996">MYTIANSIAYAIIFLFLIPYLLYKLGIDVEKETTKFFPLILSFLFIRVFVDINLLPNTFFTVTPGVWILGIITYFIARKIPIIQWVLFFATLFVYAFYVNIDIKVLVLLLYFFGLSLIILCPVFLIDKKIALAHSLDIATTFVGLTYLGLKEKHVLSSLIGEPFFIGFFKMVVLYVLLKTYNKPYIRASIFVLGLLTGGRNFLIEIALK</sequence>
<dbReference type="STRING" id="228908.NEQ352"/>
<accession>Q74NJ5</accession>
<dbReference type="Pfam" id="PF01889">
    <property type="entry name" value="DUF63"/>
    <property type="match status" value="1"/>
</dbReference>
<feature type="transmembrane region" description="Helical" evidence="1">
    <location>
        <begin position="82"/>
        <end position="99"/>
    </location>
</feature>
<dbReference type="HOGENOM" id="CLU_1313156_0_0_2"/>
<name>Q74NJ5_NANEQ</name>
<feature type="transmembrane region" description="Helical" evidence="1">
    <location>
        <begin position="105"/>
        <end position="125"/>
    </location>
</feature>
<evidence type="ECO:0000313" key="2">
    <source>
        <dbReference type="EMBL" id="AAR39201.1"/>
    </source>
</evidence>
<feature type="transmembrane region" description="Helical" evidence="1">
    <location>
        <begin position="156"/>
        <end position="178"/>
    </location>
</feature>
<dbReference type="EnsemblBacteria" id="AAR39201">
    <property type="protein sequence ID" value="AAR39201"/>
    <property type="gene ID" value="NEQ352"/>
</dbReference>
<keyword evidence="1" id="KW-0472">Membrane</keyword>
<dbReference type="Proteomes" id="UP000000578">
    <property type="component" value="Chromosome"/>
</dbReference>
<dbReference type="AlphaFoldDB" id="Q74NJ5"/>
<keyword evidence="1" id="KW-0812">Transmembrane</keyword>
<gene>
    <name evidence="2" type="ordered locus">NEQ352</name>
</gene>
<protein>
    <submittedName>
        <fullName evidence="2">NEQ352</fullName>
    </submittedName>
</protein>
<feature type="transmembrane region" description="Helical" evidence="1">
    <location>
        <begin position="190"/>
        <end position="208"/>
    </location>
</feature>
<feature type="transmembrane region" description="Helical" evidence="1">
    <location>
        <begin position="6"/>
        <end position="23"/>
    </location>
</feature>
<dbReference type="BioCyc" id="NEQU228908:GJB6-377-MONOMER"/>